<comment type="caution">
    <text evidence="2">The sequence shown here is derived from an EMBL/GenBank/DDBJ whole genome shotgun (WGS) entry which is preliminary data.</text>
</comment>
<accession>A0A0B2VJN0</accession>
<feature type="compositionally biased region" description="Basic residues" evidence="1">
    <location>
        <begin position="43"/>
        <end position="55"/>
    </location>
</feature>
<feature type="region of interest" description="Disordered" evidence="1">
    <location>
        <begin position="340"/>
        <end position="361"/>
    </location>
</feature>
<protein>
    <submittedName>
        <fullName evidence="2">Uncharacterized protein</fullName>
    </submittedName>
</protein>
<sequence length="531" mass="56645">MPFTIGAESKLSPTDSVEDHNPLKRPLNVDRNAMMMKYGAQKHEKRGRKERKKTGRSRERRDIALAIIVQKVLEVAETTLLSNPYSCSSLLAPTEPQLLYIAGHPRSLNDQLSGMALSKRPMTAVGFPHSLAINGGGAGHSTLNMNYTMGLLPNSSAVAQPSPVSPIMANAGSANGVISPTAVQSVNGLAGSPHGAANLNFSQSFQYQLAAMQAQVKAQQAQPNHAQLLKQMQAAHEHSLAQAQVRAQAEAQARAHAEAQARVQAHAQAQARAQAQAEAAQVNQAHAQAQALQQAQQAAALAQQRSLINSGVTTAHEYYYAHAQRAASLPDYLARLAAQQQHSQVPTASSSTTPGRMYPPSASEQFLLHQHHQQQQLLQQNNALRQQTQQQQLQLAAVAAAAAAATQQQQQQQSSPIAIPSVPRLPTMSAPVFTSHSGLHGPIVTPSTSTASGPTPIVRMRAPTVSAMGPHDDRRYHEFLAGVMQLERQIAENLMASTNSAEQAAATANTIQSLAVPNVQASGLLEKQAID</sequence>
<keyword evidence="3" id="KW-1185">Reference proteome</keyword>
<name>A0A0B2VJN0_TOXCA</name>
<feature type="region of interest" description="Disordered" evidence="1">
    <location>
        <begin position="1"/>
        <end position="58"/>
    </location>
</feature>
<proteinExistence type="predicted"/>
<evidence type="ECO:0000313" key="3">
    <source>
        <dbReference type="Proteomes" id="UP000031036"/>
    </source>
</evidence>
<feature type="compositionally biased region" description="Low complexity" evidence="1">
    <location>
        <begin position="445"/>
        <end position="456"/>
    </location>
</feature>
<feature type="compositionally biased region" description="Polar residues" evidence="1">
    <location>
        <begin position="340"/>
        <end position="354"/>
    </location>
</feature>
<dbReference type="OrthoDB" id="10678572at2759"/>
<feature type="region of interest" description="Disordered" evidence="1">
    <location>
        <begin position="429"/>
        <end position="456"/>
    </location>
</feature>
<evidence type="ECO:0000313" key="2">
    <source>
        <dbReference type="EMBL" id="KHN81657.1"/>
    </source>
</evidence>
<dbReference type="AlphaFoldDB" id="A0A0B2VJN0"/>
<evidence type="ECO:0000256" key="1">
    <source>
        <dbReference type="SAM" id="MobiDB-lite"/>
    </source>
</evidence>
<dbReference type="Proteomes" id="UP000031036">
    <property type="component" value="Unassembled WGS sequence"/>
</dbReference>
<dbReference type="EMBL" id="JPKZ01001479">
    <property type="protein sequence ID" value="KHN81657.1"/>
    <property type="molecule type" value="Genomic_DNA"/>
</dbReference>
<gene>
    <name evidence="2" type="ORF">Tcan_03461</name>
</gene>
<organism evidence="2 3">
    <name type="scientific">Toxocara canis</name>
    <name type="common">Canine roundworm</name>
    <dbReference type="NCBI Taxonomy" id="6265"/>
    <lineage>
        <taxon>Eukaryota</taxon>
        <taxon>Metazoa</taxon>
        <taxon>Ecdysozoa</taxon>
        <taxon>Nematoda</taxon>
        <taxon>Chromadorea</taxon>
        <taxon>Rhabditida</taxon>
        <taxon>Spirurina</taxon>
        <taxon>Ascaridomorpha</taxon>
        <taxon>Ascaridoidea</taxon>
        <taxon>Toxocaridae</taxon>
        <taxon>Toxocara</taxon>
    </lineage>
</organism>
<reference evidence="2 3" key="1">
    <citation type="submission" date="2014-11" db="EMBL/GenBank/DDBJ databases">
        <title>Genetic blueprint of the zoonotic pathogen Toxocara canis.</title>
        <authorList>
            <person name="Zhu X.-Q."/>
            <person name="Korhonen P.K."/>
            <person name="Cai H."/>
            <person name="Young N.D."/>
            <person name="Nejsum P."/>
            <person name="von Samson-Himmelstjerna G."/>
            <person name="Boag P.R."/>
            <person name="Tan P."/>
            <person name="Li Q."/>
            <person name="Min J."/>
            <person name="Yang Y."/>
            <person name="Wang X."/>
            <person name="Fang X."/>
            <person name="Hall R.S."/>
            <person name="Hofmann A."/>
            <person name="Sternberg P.W."/>
            <person name="Jex A.R."/>
            <person name="Gasser R.B."/>
        </authorList>
    </citation>
    <scope>NUCLEOTIDE SEQUENCE [LARGE SCALE GENOMIC DNA]</scope>
    <source>
        <strain evidence="2">PN_DK_2014</strain>
    </source>
</reference>